<evidence type="ECO:0000313" key="1">
    <source>
        <dbReference type="EMBL" id="KUM99319.1"/>
    </source>
</evidence>
<keyword evidence="2" id="KW-1185">Reference proteome</keyword>
<proteinExistence type="predicted"/>
<organism evidence="1 2">
    <name type="scientific">Streptomyces yokosukanensis</name>
    <dbReference type="NCBI Taxonomy" id="67386"/>
    <lineage>
        <taxon>Bacteria</taxon>
        <taxon>Bacillati</taxon>
        <taxon>Actinomycetota</taxon>
        <taxon>Actinomycetes</taxon>
        <taxon>Kitasatosporales</taxon>
        <taxon>Streptomycetaceae</taxon>
        <taxon>Streptomyces</taxon>
    </lineage>
</organism>
<dbReference type="AlphaFoldDB" id="A0A101NU90"/>
<name>A0A101NU90_9ACTN</name>
<comment type="caution">
    <text evidence="1">The sequence shown here is derived from an EMBL/GenBank/DDBJ whole genome shotgun (WGS) entry which is preliminary data.</text>
</comment>
<sequence length="165" mass="17505">MLLHDVADRINTVADHLPLPDQVHPGPGLSEILDDEVRHLARLLGYLAGESAFRHRATARYPHRVTPSQRRTALALAHAAEPAGAALAALGGAIHCLGILADLSHQGSSRASNRAVATAHQHLVDHLAESRAHLARAAKHLRIAADVRSIRPATAPPTAAPTRTL</sequence>
<dbReference type="OrthoDB" id="4336412at2"/>
<evidence type="ECO:0000313" key="2">
    <source>
        <dbReference type="Proteomes" id="UP000053127"/>
    </source>
</evidence>
<gene>
    <name evidence="1" type="ORF">AQI95_39420</name>
</gene>
<dbReference type="RefSeq" id="WP_067135561.1">
    <property type="nucleotide sequence ID" value="NZ_KQ948230.1"/>
</dbReference>
<protein>
    <submittedName>
        <fullName evidence="1">Uncharacterized protein</fullName>
    </submittedName>
</protein>
<reference evidence="1 2" key="1">
    <citation type="submission" date="2015-10" db="EMBL/GenBank/DDBJ databases">
        <title>Draft genome sequence of Streptomyces yokosukanensis DSM 40224, type strain for the species Streptomyces yokosukanensis.</title>
        <authorList>
            <person name="Ruckert C."/>
            <person name="Winkler A."/>
            <person name="Kalinowski J."/>
            <person name="Kampfer P."/>
            <person name="Glaeser S."/>
        </authorList>
    </citation>
    <scope>NUCLEOTIDE SEQUENCE [LARGE SCALE GENOMIC DNA]</scope>
    <source>
        <strain evidence="1 2">DSM 40224</strain>
    </source>
</reference>
<dbReference type="Proteomes" id="UP000053127">
    <property type="component" value="Unassembled WGS sequence"/>
</dbReference>
<dbReference type="EMBL" id="LMWN01000065">
    <property type="protein sequence ID" value="KUM99319.1"/>
    <property type="molecule type" value="Genomic_DNA"/>
</dbReference>
<accession>A0A101NU90</accession>
<dbReference type="STRING" id="67386.AQI95_39420"/>